<dbReference type="Proteomes" id="UP000680365">
    <property type="component" value="Unassembled WGS sequence"/>
</dbReference>
<feature type="compositionally biased region" description="Acidic residues" evidence="1">
    <location>
        <begin position="50"/>
        <end position="81"/>
    </location>
</feature>
<name>A0ABS5QPH7_9BACT</name>
<proteinExistence type="predicted"/>
<feature type="signal peptide" evidence="2">
    <location>
        <begin position="1"/>
        <end position="21"/>
    </location>
</feature>
<evidence type="ECO:0008006" key="5">
    <source>
        <dbReference type="Google" id="ProtNLM"/>
    </source>
</evidence>
<protein>
    <recommendedName>
        <fullName evidence="5">Lipoprotein</fullName>
    </recommendedName>
</protein>
<organism evidence="3 4">
    <name type="scientific">Candidatus Vampirococcus lugosii</name>
    <dbReference type="NCBI Taxonomy" id="2789015"/>
    <lineage>
        <taxon>Bacteria</taxon>
        <taxon>Candidatus Absconditibacteriota</taxon>
        <taxon>Vampirococcus</taxon>
    </lineage>
</organism>
<feature type="compositionally biased region" description="Low complexity" evidence="1">
    <location>
        <begin position="96"/>
        <end position="116"/>
    </location>
</feature>
<reference evidence="3 4" key="1">
    <citation type="journal article" date="2021" name="Nat. Commun.">
        <title>Reductive evolution and unique predatory mode in the CPR bacterium Vampirococcus lugosii.</title>
        <authorList>
            <person name="Moreira D."/>
            <person name="Zivanovic Y."/>
            <person name="Lopez-Archilla A.I."/>
            <person name="Iniesto M."/>
            <person name="Lopez-Garcia P."/>
        </authorList>
    </citation>
    <scope>NUCLEOTIDE SEQUENCE [LARGE SCALE GENOMIC DNA]</scope>
    <source>
        <strain evidence="3">Chiprana</strain>
    </source>
</reference>
<evidence type="ECO:0000256" key="1">
    <source>
        <dbReference type="SAM" id="MobiDB-lite"/>
    </source>
</evidence>
<sequence length="336" mass="38551">MNKKYLLILLFVFFLLNSACTKSEGDSQSTNAGMNLDEFEEFFNEEVGVIDESDIQEENEEDDDNEENEENEENDEQDDDQNLNQDSNDNQDESESQVNNNTTEQNTTNQTTTNQTTRNGEKLYLISEYGNFTALYNTYIKENINKLANSNEGKNEVISIRWTTGNEAEVLYNSAGENILALITVAYRDGLVYVNSFKEIEIEEENNQEEEIDNEEENNQNDIEEENNQNDIEEENEEENEIESDNSSDTRTNVNVSNYIENGSINFTKMYGEFILNNINSIVNDGGNYQVKNIRWTGGTVAEISFTDGDKNFLAEIEFSFKNSYINVESFKINSN</sequence>
<gene>
    <name evidence="3" type="ORF">VAMP_6856n290</name>
</gene>
<evidence type="ECO:0000313" key="4">
    <source>
        <dbReference type="Proteomes" id="UP000680365"/>
    </source>
</evidence>
<dbReference type="EMBL" id="JAEDAM010000097">
    <property type="protein sequence ID" value="MBS8122451.1"/>
    <property type="molecule type" value="Genomic_DNA"/>
</dbReference>
<feature type="region of interest" description="Disordered" evidence="1">
    <location>
        <begin position="50"/>
        <end position="116"/>
    </location>
</feature>
<dbReference type="RefSeq" id="WP_213349879.1">
    <property type="nucleotide sequence ID" value="NZ_JAEDAM010000097.1"/>
</dbReference>
<feature type="chain" id="PRO_5045796233" description="Lipoprotein" evidence="2">
    <location>
        <begin position="22"/>
        <end position="336"/>
    </location>
</feature>
<comment type="caution">
    <text evidence="3">The sequence shown here is derived from an EMBL/GenBank/DDBJ whole genome shotgun (WGS) entry which is preliminary data.</text>
</comment>
<accession>A0ABS5QPH7</accession>
<feature type="compositionally biased region" description="Acidic residues" evidence="1">
    <location>
        <begin position="204"/>
        <end position="246"/>
    </location>
</feature>
<feature type="region of interest" description="Disordered" evidence="1">
    <location>
        <begin position="204"/>
        <end position="254"/>
    </location>
</feature>
<keyword evidence="4" id="KW-1185">Reference proteome</keyword>
<keyword evidence="2" id="KW-0732">Signal</keyword>
<evidence type="ECO:0000313" key="3">
    <source>
        <dbReference type="EMBL" id="MBS8122451.1"/>
    </source>
</evidence>
<evidence type="ECO:0000256" key="2">
    <source>
        <dbReference type="SAM" id="SignalP"/>
    </source>
</evidence>